<accession>A0A1I7T5U3</accession>
<organism evidence="1 2">
    <name type="scientific">Caenorhabditis tropicalis</name>
    <dbReference type="NCBI Taxonomy" id="1561998"/>
    <lineage>
        <taxon>Eukaryota</taxon>
        <taxon>Metazoa</taxon>
        <taxon>Ecdysozoa</taxon>
        <taxon>Nematoda</taxon>
        <taxon>Chromadorea</taxon>
        <taxon>Rhabditida</taxon>
        <taxon>Rhabditina</taxon>
        <taxon>Rhabditomorpha</taxon>
        <taxon>Rhabditoidea</taxon>
        <taxon>Rhabditidae</taxon>
        <taxon>Peloderinae</taxon>
        <taxon>Caenorhabditis</taxon>
    </lineage>
</organism>
<protein>
    <submittedName>
        <fullName evidence="2">Spt5-NGN domain-containing protein</fullName>
    </submittedName>
</protein>
<proteinExistence type="predicted"/>
<dbReference type="eggNOG" id="ENOG502TIP5">
    <property type="taxonomic scope" value="Eukaryota"/>
</dbReference>
<name>A0A1I7T5U3_9PELO</name>
<evidence type="ECO:0000313" key="2">
    <source>
        <dbReference type="WBParaSite" id="Csp11.Scaffold516.g2685.t1"/>
    </source>
</evidence>
<sequence length="92" mass="10735">MNPPEEVEDLMTAIENNESVRKEKDDPLQRAAQIRIKQKYNCQEEEVTHMRAPFLGFSVFVRFQSRARVHTIKIIKGNDIDNMLMNSPVPYS</sequence>
<dbReference type="WBParaSite" id="Csp11.Scaffold516.g2685.t1">
    <property type="protein sequence ID" value="Csp11.Scaffold516.g2685.t1"/>
    <property type="gene ID" value="Csp11.Scaffold516.g2685"/>
</dbReference>
<dbReference type="Proteomes" id="UP000095282">
    <property type="component" value="Unplaced"/>
</dbReference>
<reference evidence="2" key="1">
    <citation type="submission" date="2016-11" db="UniProtKB">
        <authorList>
            <consortium name="WormBaseParasite"/>
        </authorList>
    </citation>
    <scope>IDENTIFICATION</scope>
</reference>
<evidence type="ECO:0000313" key="1">
    <source>
        <dbReference type="Proteomes" id="UP000095282"/>
    </source>
</evidence>
<keyword evidence="1" id="KW-1185">Reference proteome</keyword>
<dbReference type="AlphaFoldDB" id="A0A1I7T5U3"/>